<evidence type="ECO:0000256" key="1">
    <source>
        <dbReference type="SAM" id="SignalP"/>
    </source>
</evidence>
<proteinExistence type="predicted"/>
<dbReference type="EMBL" id="CP101118">
    <property type="protein sequence ID" value="WZF87045.1"/>
    <property type="molecule type" value="Genomic_DNA"/>
</dbReference>
<dbReference type="Gene3D" id="2.40.160.10">
    <property type="entry name" value="Porin"/>
    <property type="match status" value="1"/>
</dbReference>
<feature type="chain" id="PRO_5046489102" evidence="1">
    <location>
        <begin position="31"/>
        <end position="411"/>
    </location>
</feature>
<feature type="domain" description="Alginate export" evidence="2">
    <location>
        <begin position="49"/>
        <end position="171"/>
    </location>
</feature>
<gene>
    <name evidence="3" type="ORF">NLK58_11780</name>
</gene>
<dbReference type="InterPro" id="IPR023614">
    <property type="entry name" value="Porin_dom_sf"/>
</dbReference>
<dbReference type="RefSeq" id="WP_341580811.1">
    <property type="nucleotide sequence ID" value="NZ_CP101118.1"/>
</dbReference>
<feature type="signal peptide" evidence="1">
    <location>
        <begin position="1"/>
        <end position="30"/>
    </location>
</feature>
<sequence>MKKRSLLFSSRARKLSLPVLPLGILLVSTATPVASQSITDALTSGTASADIRYRYEFVDQDNPLDNAQASTIRTRLGYRTAQYQGFELFMEAENVTAVGDENYNSTVNGTVDHSVVADPTETEVNQAYLRYRGLADTTLTYGRQRLALDNHRFIGNVGWRQNEQTFDGFTAINTSLRDTRITAGYLYNANRIFSDASPVGDFRMRAPVLNVQYEGLAAGTVTGYGYLLDFTDLPSLSTQTLGLRFDGGTAITEGAKAVYTLEYARQSDYGDNPQSFDVDYWLLDAGLAALGVTFKAGVETLGSDDGNAFQTPLATLHAMNGWTDQFLVTPVDGLQDIHASVATSVNGVKLMVVYRDFSSDRNSVDYGSELGLRATYAIDENRSVGAKFASFSADDFGVDTDKAWLWAGVKF</sequence>
<evidence type="ECO:0000313" key="3">
    <source>
        <dbReference type="EMBL" id="WZF87045.1"/>
    </source>
</evidence>
<dbReference type="Pfam" id="PF13372">
    <property type="entry name" value="Alginate_exp"/>
    <property type="match status" value="1"/>
</dbReference>
<evidence type="ECO:0000259" key="2">
    <source>
        <dbReference type="Pfam" id="PF13372"/>
    </source>
</evidence>
<dbReference type="InterPro" id="IPR025388">
    <property type="entry name" value="Alginate_export_dom"/>
</dbReference>
<protein>
    <submittedName>
        <fullName evidence="3">Alginate export family protein</fullName>
    </submittedName>
</protein>
<dbReference type="Proteomes" id="UP001475781">
    <property type="component" value="Chromosome"/>
</dbReference>
<accession>A0ABZ2VY22</accession>
<evidence type="ECO:0000313" key="4">
    <source>
        <dbReference type="Proteomes" id="UP001475781"/>
    </source>
</evidence>
<name>A0ABZ2VY22_9GAMM</name>
<keyword evidence="4" id="KW-1185">Reference proteome</keyword>
<organism evidence="3 4">
    <name type="scientific">Marinobacter metalliresistant</name>
    <dbReference type="NCBI Taxonomy" id="2961995"/>
    <lineage>
        <taxon>Bacteria</taxon>
        <taxon>Pseudomonadati</taxon>
        <taxon>Pseudomonadota</taxon>
        <taxon>Gammaproteobacteria</taxon>
        <taxon>Pseudomonadales</taxon>
        <taxon>Marinobacteraceae</taxon>
        <taxon>Marinobacter</taxon>
    </lineage>
</organism>
<keyword evidence="1" id="KW-0732">Signal</keyword>
<reference evidence="3 4" key="1">
    <citation type="submission" date="2022-07" db="EMBL/GenBank/DDBJ databases">
        <title>A copper resistant bacterium isolated from sediment samples of deep sea hydrothermal areas.</title>
        <authorList>
            <person name="Zeng X."/>
        </authorList>
    </citation>
    <scope>NUCLEOTIDE SEQUENCE [LARGE SCALE GENOMIC DNA]</scope>
    <source>
        <strain evidence="4">CuT 6</strain>
    </source>
</reference>